<dbReference type="EMBL" id="BGPR01104294">
    <property type="protein sequence ID" value="GBM69175.1"/>
    <property type="molecule type" value="Genomic_DNA"/>
</dbReference>
<dbReference type="Proteomes" id="UP000499080">
    <property type="component" value="Unassembled WGS sequence"/>
</dbReference>
<sequence length="106" mass="12327">MALHVQHHSYRYIYTNNHLRNVLKILTFKINLSAVTILPSKLENRIFERRSQPTSRVSVILWQSRSFGTGETWVREAILRTMWRGNLEKGLPTLASYSSSDHSSNL</sequence>
<comment type="caution">
    <text evidence="2">The sequence shown here is derived from an EMBL/GenBank/DDBJ whole genome shotgun (WGS) entry which is preliminary data.</text>
</comment>
<organism evidence="2 5">
    <name type="scientific">Araneus ventricosus</name>
    <name type="common">Orbweaver spider</name>
    <name type="synonym">Epeira ventricosa</name>
    <dbReference type="NCBI Taxonomy" id="182803"/>
    <lineage>
        <taxon>Eukaryota</taxon>
        <taxon>Metazoa</taxon>
        <taxon>Ecdysozoa</taxon>
        <taxon>Arthropoda</taxon>
        <taxon>Chelicerata</taxon>
        <taxon>Arachnida</taxon>
        <taxon>Araneae</taxon>
        <taxon>Araneomorphae</taxon>
        <taxon>Entelegynae</taxon>
        <taxon>Araneoidea</taxon>
        <taxon>Araneidae</taxon>
        <taxon>Araneus</taxon>
    </lineage>
</organism>
<dbReference type="AlphaFoldDB" id="A0A4Y2HUW6"/>
<evidence type="ECO:0000313" key="4">
    <source>
        <dbReference type="EMBL" id="GBM69182.1"/>
    </source>
</evidence>
<accession>A0A4Y2HUW6</accession>
<dbReference type="EMBL" id="BGPR01104296">
    <property type="protein sequence ID" value="GBM69182.1"/>
    <property type="molecule type" value="Genomic_DNA"/>
</dbReference>
<evidence type="ECO:0000313" key="5">
    <source>
        <dbReference type="Proteomes" id="UP000499080"/>
    </source>
</evidence>
<dbReference type="EMBL" id="BGPR01104282">
    <property type="protein sequence ID" value="GBM69122.1"/>
    <property type="molecule type" value="Genomic_DNA"/>
</dbReference>
<evidence type="ECO:0000313" key="1">
    <source>
        <dbReference type="EMBL" id="GBM69122.1"/>
    </source>
</evidence>
<protein>
    <submittedName>
        <fullName evidence="2">Uncharacterized protein</fullName>
    </submittedName>
</protein>
<evidence type="ECO:0000313" key="2">
    <source>
        <dbReference type="EMBL" id="GBM69170.1"/>
    </source>
</evidence>
<keyword evidence="5" id="KW-1185">Reference proteome</keyword>
<name>A0A4Y2HUW6_ARAVE</name>
<dbReference type="EMBL" id="BGPR01104293">
    <property type="protein sequence ID" value="GBM69170.1"/>
    <property type="molecule type" value="Genomic_DNA"/>
</dbReference>
<reference evidence="2 5" key="1">
    <citation type="journal article" date="2019" name="Sci. Rep.">
        <title>Orb-weaving spider Araneus ventricosus genome elucidates the spidroin gene catalogue.</title>
        <authorList>
            <person name="Kono N."/>
            <person name="Nakamura H."/>
            <person name="Ohtoshi R."/>
            <person name="Moran D.A.P."/>
            <person name="Shinohara A."/>
            <person name="Yoshida Y."/>
            <person name="Fujiwara M."/>
            <person name="Mori M."/>
            <person name="Tomita M."/>
            <person name="Arakawa K."/>
        </authorList>
    </citation>
    <scope>NUCLEOTIDE SEQUENCE [LARGE SCALE GENOMIC DNA]</scope>
</reference>
<proteinExistence type="predicted"/>
<evidence type="ECO:0000313" key="3">
    <source>
        <dbReference type="EMBL" id="GBM69175.1"/>
    </source>
</evidence>
<gene>
    <name evidence="3" type="ORF">AVEN_107918_1</name>
    <name evidence="4" type="ORF">AVEN_120689_1</name>
    <name evidence="1" type="ORF">AVEN_251535_1</name>
    <name evidence="2" type="ORF">AVEN_81052_1</name>
</gene>